<dbReference type="Proteomes" id="UP000037460">
    <property type="component" value="Unassembled WGS sequence"/>
</dbReference>
<dbReference type="InterPro" id="IPR029058">
    <property type="entry name" value="AB_hydrolase_fold"/>
</dbReference>
<feature type="region of interest" description="Disordered" evidence="1">
    <location>
        <begin position="1"/>
        <end position="22"/>
    </location>
</feature>
<keyword evidence="4" id="KW-1185">Reference proteome</keyword>
<comment type="caution">
    <text evidence="3">The sequence shown here is derived from an EMBL/GenBank/DDBJ whole genome shotgun (WGS) entry which is preliminary data.</text>
</comment>
<dbReference type="AlphaFoldDB" id="A0A0M0J4U0"/>
<dbReference type="EMBL" id="JWZX01003346">
    <property type="protein sequence ID" value="KOO21654.1"/>
    <property type="molecule type" value="Genomic_DNA"/>
</dbReference>
<evidence type="ECO:0000313" key="4">
    <source>
        <dbReference type="Proteomes" id="UP000037460"/>
    </source>
</evidence>
<gene>
    <name evidence="3" type="ORF">Ctob_000964</name>
</gene>
<evidence type="ECO:0000259" key="2">
    <source>
        <dbReference type="PROSITE" id="PS51186"/>
    </source>
</evidence>
<reference evidence="4" key="1">
    <citation type="journal article" date="2015" name="PLoS Genet.">
        <title>Genome Sequence and Transcriptome Analyses of Chrysochromulina tobin: Metabolic Tools for Enhanced Algal Fitness in the Prominent Order Prymnesiales (Haptophyceae).</title>
        <authorList>
            <person name="Hovde B.T."/>
            <person name="Deodato C.R."/>
            <person name="Hunsperger H.M."/>
            <person name="Ryken S.A."/>
            <person name="Yost W."/>
            <person name="Jha R.K."/>
            <person name="Patterson J."/>
            <person name="Monnat R.J. Jr."/>
            <person name="Barlow S.B."/>
            <person name="Starkenburg S.R."/>
            <person name="Cattolico R.A."/>
        </authorList>
    </citation>
    <scope>NUCLEOTIDE SEQUENCE</scope>
    <source>
        <strain evidence="4">CCMP291</strain>
    </source>
</reference>
<dbReference type="Gene3D" id="3.40.50.1820">
    <property type="entry name" value="alpha/beta hydrolase"/>
    <property type="match status" value="1"/>
</dbReference>
<dbReference type="PANTHER" id="PTHR43441:SF2">
    <property type="entry name" value="FAMILY ACETYLTRANSFERASE, PUTATIVE (AFU_ORTHOLOGUE AFUA_7G00850)-RELATED"/>
    <property type="match status" value="1"/>
</dbReference>
<organism evidence="3 4">
    <name type="scientific">Chrysochromulina tobinii</name>
    <dbReference type="NCBI Taxonomy" id="1460289"/>
    <lineage>
        <taxon>Eukaryota</taxon>
        <taxon>Haptista</taxon>
        <taxon>Haptophyta</taxon>
        <taxon>Prymnesiophyceae</taxon>
        <taxon>Prymnesiales</taxon>
        <taxon>Chrysochromulinaceae</taxon>
        <taxon>Chrysochromulina</taxon>
    </lineage>
</organism>
<dbReference type="OrthoDB" id="41238at2759"/>
<protein>
    <submittedName>
        <fullName evidence="3">Acetyltransferase</fullName>
    </submittedName>
</protein>
<feature type="domain" description="N-acetyltransferase" evidence="2">
    <location>
        <begin position="385"/>
        <end position="548"/>
    </location>
</feature>
<dbReference type="GO" id="GO:1990189">
    <property type="term" value="F:protein N-terminal-serine acetyltransferase activity"/>
    <property type="evidence" value="ECO:0007669"/>
    <property type="project" value="TreeGrafter"/>
</dbReference>
<sequence length="592" mass="64599">MRAAEEFGRASSRTPRPPQEFHDRGRCLLHHKAAVMRVKLSSIYRMRFLYESPGDAAFSVLRAAQRYLFEPRPWGKSANLDVITEWEPAARELATVGLRVLLPNLHSNAATKPGFMASVDTEKLLLGIYKHAGATSAVIMGKSWGGGEAVAFAAAHPMMVRMLVLVAPSLTDTSLIARIARLPAVLFWARDDPVRSFGLSQLYVDGMADVVLHAVPHGGHQVLDEYLPTLCTAASDALWAPPKRLHRATHVGRFVRVEPLEADRHCDELFAAFQDDPSHSRWAYSFQSGFSSREALWAYLASLEAGTGAYFGVQKTSLSGMTAPLLSATPPRTNWQAPVWQVHDSAAVSMPIGLPAVSIPIGPQLASDWKPPPSPVRLTLRGACVACVPLALEHASALHAAYAGAGDVHWTFLSYGPFDSPAALGAWLGPQTTSADPLFFALEVNGVALGLAAFLRIAAAHGCLEIGHLSFGPQLARTPPATEALFLMLQWSFSNGYRRVEWKCNARHVRSRAAALRLGFVFEGVTRQATVVRQRNRDTAWFSILDAEWPRVGAALSAWLSPANFDSEGRQRRRLEEIRAGMEPDGGSLLRT</sequence>
<dbReference type="SUPFAM" id="SSF55729">
    <property type="entry name" value="Acyl-CoA N-acyltransferases (Nat)"/>
    <property type="match status" value="1"/>
</dbReference>
<dbReference type="PROSITE" id="PS51186">
    <property type="entry name" value="GNAT"/>
    <property type="match status" value="1"/>
</dbReference>
<keyword evidence="3" id="KW-0808">Transferase</keyword>
<dbReference type="GO" id="GO:0005737">
    <property type="term" value="C:cytoplasm"/>
    <property type="evidence" value="ECO:0007669"/>
    <property type="project" value="TreeGrafter"/>
</dbReference>
<dbReference type="Gene3D" id="3.40.630.30">
    <property type="match status" value="2"/>
</dbReference>
<dbReference type="SUPFAM" id="SSF53474">
    <property type="entry name" value="alpha/beta-Hydrolases"/>
    <property type="match status" value="1"/>
</dbReference>
<proteinExistence type="predicted"/>
<dbReference type="Pfam" id="PF13302">
    <property type="entry name" value="Acetyltransf_3"/>
    <property type="match status" value="1"/>
</dbReference>
<dbReference type="InterPro" id="IPR051908">
    <property type="entry name" value="Ribosomal_N-acetyltransferase"/>
</dbReference>
<dbReference type="GO" id="GO:0008999">
    <property type="term" value="F:protein-N-terminal-alanine acetyltransferase activity"/>
    <property type="evidence" value="ECO:0007669"/>
    <property type="project" value="TreeGrafter"/>
</dbReference>
<dbReference type="InterPro" id="IPR000182">
    <property type="entry name" value="GNAT_dom"/>
</dbReference>
<dbReference type="PANTHER" id="PTHR43441">
    <property type="entry name" value="RIBOSOMAL-PROTEIN-SERINE ACETYLTRANSFERASE"/>
    <property type="match status" value="1"/>
</dbReference>
<accession>A0A0M0J4U0</accession>
<dbReference type="InterPro" id="IPR016181">
    <property type="entry name" value="Acyl_CoA_acyltransferase"/>
</dbReference>
<evidence type="ECO:0000256" key="1">
    <source>
        <dbReference type="SAM" id="MobiDB-lite"/>
    </source>
</evidence>
<name>A0A0M0J4U0_9EUKA</name>
<evidence type="ECO:0000313" key="3">
    <source>
        <dbReference type="EMBL" id="KOO21654.1"/>
    </source>
</evidence>